<dbReference type="OrthoDB" id="1008224at2"/>
<dbReference type="InterPro" id="IPR025665">
    <property type="entry name" value="Beta-barrel_OMP_2"/>
</dbReference>
<dbReference type="CDD" id="cd07185">
    <property type="entry name" value="OmpA_C-like"/>
    <property type="match status" value="1"/>
</dbReference>
<evidence type="ECO:0000256" key="2">
    <source>
        <dbReference type="ARBA" id="ARBA00023136"/>
    </source>
</evidence>
<dbReference type="PANTHER" id="PTHR30329">
    <property type="entry name" value="STATOR ELEMENT OF FLAGELLAR MOTOR COMPLEX"/>
    <property type="match status" value="1"/>
</dbReference>
<keyword evidence="8" id="KW-1185">Reference proteome</keyword>
<dbReference type="GO" id="GO:0009279">
    <property type="term" value="C:cell outer membrane"/>
    <property type="evidence" value="ECO:0007669"/>
    <property type="project" value="UniProtKB-SubCell"/>
</dbReference>
<organism evidence="7 8">
    <name type="scientific">Flavobacterium nitrogenifigens</name>
    <dbReference type="NCBI Taxonomy" id="1617283"/>
    <lineage>
        <taxon>Bacteria</taxon>
        <taxon>Pseudomonadati</taxon>
        <taxon>Bacteroidota</taxon>
        <taxon>Flavobacteriia</taxon>
        <taxon>Flavobacteriales</taxon>
        <taxon>Flavobacteriaceae</taxon>
        <taxon>Flavobacterium</taxon>
    </lineage>
</organism>
<dbReference type="Pfam" id="PF13568">
    <property type="entry name" value="OMP_b-brl_2"/>
    <property type="match status" value="1"/>
</dbReference>
<feature type="domain" description="OmpA-like" evidence="6">
    <location>
        <begin position="332"/>
        <end position="449"/>
    </location>
</feature>
<evidence type="ECO:0000259" key="6">
    <source>
        <dbReference type="PROSITE" id="PS51123"/>
    </source>
</evidence>
<dbReference type="InterPro" id="IPR006665">
    <property type="entry name" value="OmpA-like"/>
</dbReference>
<dbReference type="PRINTS" id="PR01021">
    <property type="entry name" value="OMPADOMAIN"/>
</dbReference>
<evidence type="ECO:0000256" key="4">
    <source>
        <dbReference type="PROSITE-ProRule" id="PRU00473"/>
    </source>
</evidence>
<name>A0A521F4L6_9FLAO</name>
<reference evidence="7 8" key="1">
    <citation type="submission" date="2017-05" db="EMBL/GenBank/DDBJ databases">
        <authorList>
            <person name="Varghese N."/>
            <person name="Submissions S."/>
        </authorList>
    </citation>
    <scope>NUCLEOTIDE SEQUENCE [LARGE SCALE GENOMIC DNA]</scope>
    <source>
        <strain evidence="7 8">DSM 29982</strain>
    </source>
</reference>
<comment type="subcellular location">
    <subcellularLocation>
        <location evidence="1">Cell outer membrane</location>
    </subcellularLocation>
</comment>
<dbReference type="EMBL" id="FXTQ01000006">
    <property type="protein sequence ID" value="SMO90986.1"/>
    <property type="molecule type" value="Genomic_DNA"/>
</dbReference>
<dbReference type="AlphaFoldDB" id="A0A521F4L6"/>
<accession>A0A521F4L6</accession>
<dbReference type="InterPro" id="IPR050330">
    <property type="entry name" value="Bact_OuterMem_StrucFunc"/>
</dbReference>
<dbReference type="InterPro" id="IPR036737">
    <property type="entry name" value="OmpA-like_sf"/>
</dbReference>
<evidence type="ECO:0000313" key="8">
    <source>
        <dbReference type="Proteomes" id="UP000319267"/>
    </source>
</evidence>
<evidence type="ECO:0000256" key="3">
    <source>
        <dbReference type="ARBA" id="ARBA00023237"/>
    </source>
</evidence>
<dbReference type="InterPro" id="IPR006664">
    <property type="entry name" value="OMP_bac"/>
</dbReference>
<dbReference type="Pfam" id="PF00691">
    <property type="entry name" value="OmpA"/>
    <property type="match status" value="1"/>
</dbReference>
<proteinExistence type="predicted"/>
<keyword evidence="2 4" id="KW-0472">Membrane</keyword>
<evidence type="ECO:0000313" key="7">
    <source>
        <dbReference type="EMBL" id="SMO90986.1"/>
    </source>
</evidence>
<evidence type="ECO:0000256" key="5">
    <source>
        <dbReference type="SAM" id="MobiDB-lite"/>
    </source>
</evidence>
<dbReference type="Gene3D" id="3.30.1330.60">
    <property type="entry name" value="OmpA-like domain"/>
    <property type="match status" value="1"/>
</dbReference>
<dbReference type="Proteomes" id="UP000319267">
    <property type="component" value="Unassembled WGS sequence"/>
</dbReference>
<feature type="region of interest" description="Disordered" evidence="5">
    <location>
        <begin position="290"/>
        <end position="317"/>
    </location>
</feature>
<sequence length="449" mass="49617">MRFNLKLHAMKIKATIAILTLFSVTIKAQEINFKINGGPSGILYDSNIGDGKLKFGGGIGVGYTYFFSDHWGISTGVDVTYNQNSFELDNGTTITTYEVDDQTSAFEYQVTPTNYKEEQHFIGFAIPLMMQYRTSIASQTQLYFGFGGKIMFPGKQTVKASASELQLSGYYPDMNLLVDDLPSHGFGKVTNWQDKTTVSLDPAFMLSFETGLTFKLAEKTKLYTGLYVDYGLTDLAKETANTNIVAYNPNGLDNIQANGTIGNGKIVQESRYLSAGIQLKLGFSLAKDKPEPVQQTAEPVQPQAETAPVQKEAPVQQKVVETPPAKKELTTEERNYIEKQPLAFQEIGNTSVTPELASRLDEIAKILKSNKDTDLNITGYTCDIGTEKRNLEIGMKRAQAVSDYLQNKGIESSRMHLFSKGESEPLVPNTPAENKPLNRRVTLVLVDGK</sequence>
<keyword evidence="3" id="KW-0998">Cell outer membrane</keyword>
<gene>
    <name evidence="7" type="ORF">SAMN06265220_10640</name>
</gene>
<protein>
    <submittedName>
        <fullName evidence="7">Outer membrane protein beta-barrel domain-containing protein</fullName>
    </submittedName>
</protein>
<evidence type="ECO:0000256" key="1">
    <source>
        <dbReference type="ARBA" id="ARBA00004442"/>
    </source>
</evidence>
<dbReference type="PROSITE" id="PS51123">
    <property type="entry name" value="OMPA_2"/>
    <property type="match status" value="1"/>
</dbReference>
<dbReference type="PANTHER" id="PTHR30329:SF21">
    <property type="entry name" value="LIPOPROTEIN YIAD-RELATED"/>
    <property type="match status" value="1"/>
</dbReference>
<dbReference type="SUPFAM" id="SSF103088">
    <property type="entry name" value="OmpA-like"/>
    <property type="match status" value="1"/>
</dbReference>